<dbReference type="EMBL" id="JAMGBD010000002">
    <property type="protein sequence ID" value="MCL6684470.1"/>
    <property type="molecule type" value="Genomic_DNA"/>
</dbReference>
<dbReference type="PANTHER" id="PTHR30349:SF41">
    <property type="entry name" value="INTEGRASE_RECOMBINASE PROTEIN MJ0367-RELATED"/>
    <property type="match status" value="1"/>
</dbReference>
<organism evidence="6 7">
    <name type="scientific">Sphingomonas alba</name>
    <dbReference type="NCBI Taxonomy" id="2908208"/>
    <lineage>
        <taxon>Bacteria</taxon>
        <taxon>Pseudomonadati</taxon>
        <taxon>Pseudomonadota</taxon>
        <taxon>Alphaproteobacteria</taxon>
        <taxon>Sphingomonadales</taxon>
        <taxon>Sphingomonadaceae</taxon>
        <taxon>Sphingomonas</taxon>
    </lineage>
</organism>
<proteinExistence type="inferred from homology"/>
<protein>
    <submittedName>
        <fullName evidence="6">Tyrosine-type recombinase/integrase</fullName>
    </submittedName>
</protein>
<comment type="similarity">
    <text evidence="1">Belongs to the 'phage' integrase family.</text>
</comment>
<evidence type="ECO:0000313" key="7">
    <source>
        <dbReference type="Proteomes" id="UP001165363"/>
    </source>
</evidence>
<dbReference type="Proteomes" id="UP001165363">
    <property type="component" value="Unassembled WGS sequence"/>
</dbReference>
<accession>A0ABT0RPJ0</accession>
<gene>
    <name evidence="6" type="ORF">LZ536_11255</name>
</gene>
<dbReference type="InterPro" id="IPR013762">
    <property type="entry name" value="Integrase-like_cat_sf"/>
</dbReference>
<dbReference type="InterPro" id="IPR002104">
    <property type="entry name" value="Integrase_catalytic"/>
</dbReference>
<sequence>MARTVKDVRLDSRAARERLEPRKKPYYRAIETGRHIGYYKGPRGGTWFARTGEPGSYREKRLGTADDTLDANGADVFNFGQAQAAARDWFDKVATETDALGDGEASTVKDAVERYIKAMNARLTKQEGRPIKARCGSALNRHVVSNADLAAKELHTLTAAQLRKWRAGLAVAPATRQRVTNDLKAALNESAPTAALKLIIKEGLASPKGESHAPAEEAADASKLLTDQETRKLLKAIHASDVDGDLYRMALLMAATGARFAQLRRLTVGDVQGARLRVMVPASRKGRVGSAQRASVPVPVGQDVIDALLPVTKGRKASEPLLERWRHKQTGPATWERDSRGAWQSAAELARPIRAAVKSAELGDSVSAYSFRHSSIVRALREGLPVRLVAQLHDTSIAMIERNYTRFMAHALEDVARKAIVPMVEEDRGENVVSITAAKAT</sequence>
<evidence type="ECO:0000259" key="5">
    <source>
        <dbReference type="PROSITE" id="PS51898"/>
    </source>
</evidence>
<evidence type="ECO:0000256" key="1">
    <source>
        <dbReference type="ARBA" id="ARBA00008857"/>
    </source>
</evidence>
<keyword evidence="7" id="KW-1185">Reference proteome</keyword>
<keyword evidence="3" id="KW-0238">DNA-binding</keyword>
<keyword evidence="2" id="KW-0229">DNA integration</keyword>
<evidence type="ECO:0000256" key="3">
    <source>
        <dbReference type="ARBA" id="ARBA00023125"/>
    </source>
</evidence>
<name>A0ABT0RPJ0_9SPHN</name>
<dbReference type="SUPFAM" id="SSF56349">
    <property type="entry name" value="DNA breaking-rejoining enzymes"/>
    <property type="match status" value="1"/>
</dbReference>
<dbReference type="InterPro" id="IPR050090">
    <property type="entry name" value="Tyrosine_recombinase_XerCD"/>
</dbReference>
<evidence type="ECO:0000256" key="4">
    <source>
        <dbReference type="ARBA" id="ARBA00023172"/>
    </source>
</evidence>
<feature type="domain" description="Tyr recombinase" evidence="5">
    <location>
        <begin position="220"/>
        <end position="417"/>
    </location>
</feature>
<evidence type="ECO:0000256" key="2">
    <source>
        <dbReference type="ARBA" id="ARBA00022908"/>
    </source>
</evidence>
<dbReference type="PANTHER" id="PTHR30349">
    <property type="entry name" value="PHAGE INTEGRASE-RELATED"/>
    <property type="match status" value="1"/>
</dbReference>
<keyword evidence="4" id="KW-0233">DNA recombination</keyword>
<dbReference type="Gene3D" id="1.10.443.10">
    <property type="entry name" value="Intergrase catalytic core"/>
    <property type="match status" value="1"/>
</dbReference>
<dbReference type="PROSITE" id="PS51898">
    <property type="entry name" value="TYR_RECOMBINASE"/>
    <property type="match status" value="1"/>
</dbReference>
<dbReference type="InterPro" id="IPR011010">
    <property type="entry name" value="DNA_brk_join_enz"/>
</dbReference>
<evidence type="ECO:0000313" key="6">
    <source>
        <dbReference type="EMBL" id="MCL6684470.1"/>
    </source>
</evidence>
<dbReference type="Pfam" id="PF00589">
    <property type="entry name" value="Phage_integrase"/>
    <property type="match status" value="1"/>
</dbReference>
<reference evidence="6" key="1">
    <citation type="submission" date="2022-05" db="EMBL/GenBank/DDBJ databases">
        <authorList>
            <person name="Jo J.-H."/>
            <person name="Im W.-T."/>
        </authorList>
    </citation>
    <scope>NUCLEOTIDE SEQUENCE</scope>
    <source>
        <strain evidence="6">SE158</strain>
    </source>
</reference>
<comment type="caution">
    <text evidence="6">The sequence shown here is derived from an EMBL/GenBank/DDBJ whole genome shotgun (WGS) entry which is preliminary data.</text>
</comment>
<dbReference type="RefSeq" id="WP_249848877.1">
    <property type="nucleotide sequence ID" value="NZ_JAMGBD010000002.1"/>
</dbReference>